<dbReference type="AlphaFoldDB" id="A0A517P7N6"/>
<feature type="transmembrane region" description="Helical" evidence="1">
    <location>
        <begin position="127"/>
        <end position="149"/>
    </location>
</feature>
<keyword evidence="1" id="KW-1133">Transmembrane helix</keyword>
<organism evidence="2 3">
    <name type="scientific">Alienimonas californiensis</name>
    <dbReference type="NCBI Taxonomy" id="2527989"/>
    <lineage>
        <taxon>Bacteria</taxon>
        <taxon>Pseudomonadati</taxon>
        <taxon>Planctomycetota</taxon>
        <taxon>Planctomycetia</taxon>
        <taxon>Planctomycetales</taxon>
        <taxon>Planctomycetaceae</taxon>
        <taxon>Alienimonas</taxon>
    </lineage>
</organism>
<accession>A0A517P7N6</accession>
<dbReference type="Proteomes" id="UP000318741">
    <property type="component" value="Chromosome"/>
</dbReference>
<dbReference type="EMBL" id="CP036265">
    <property type="protein sequence ID" value="QDT15380.1"/>
    <property type="molecule type" value="Genomic_DNA"/>
</dbReference>
<evidence type="ECO:0000256" key="1">
    <source>
        <dbReference type="SAM" id="Phobius"/>
    </source>
</evidence>
<feature type="transmembrane region" description="Helical" evidence="1">
    <location>
        <begin position="21"/>
        <end position="43"/>
    </location>
</feature>
<evidence type="ECO:0000313" key="3">
    <source>
        <dbReference type="Proteomes" id="UP000318741"/>
    </source>
</evidence>
<sequence length="275" mass="30116">MRPAWLRYEGWMNLSARPVRLLVAILRPWVIVLALLGAAVTAFPPWLGGAEPFISPHPAGPTVQVMALRWPHPRAICFGWAFREWPRRYLGWSEYADRFGVGRAEIGFDSSSPTPNVRPPGASADFVMYYVSLWWLLGAPAALSVLAGWRTLRREPKTLPADGRPSLAWPLARPWAATFGVVGVGLLVSGLNVPGSAGPHQTLFEMHIQRTPLEAWHPREAFAVLAQVRPPAAGGGVLSAKALTLGVWWLIAIPAACNFVTMARLARRRGTGRSV</sequence>
<keyword evidence="1" id="KW-0472">Membrane</keyword>
<feature type="transmembrane region" description="Helical" evidence="1">
    <location>
        <begin position="247"/>
        <end position="266"/>
    </location>
</feature>
<evidence type="ECO:0000313" key="2">
    <source>
        <dbReference type="EMBL" id="QDT15380.1"/>
    </source>
</evidence>
<feature type="transmembrane region" description="Helical" evidence="1">
    <location>
        <begin position="170"/>
        <end position="191"/>
    </location>
</feature>
<protein>
    <submittedName>
        <fullName evidence="2">Uncharacterized protein</fullName>
    </submittedName>
</protein>
<name>A0A517P7N6_9PLAN</name>
<proteinExistence type="predicted"/>
<reference evidence="2 3" key="1">
    <citation type="submission" date="2019-02" db="EMBL/GenBank/DDBJ databases">
        <title>Deep-cultivation of Planctomycetes and their phenomic and genomic characterization uncovers novel biology.</title>
        <authorList>
            <person name="Wiegand S."/>
            <person name="Jogler M."/>
            <person name="Boedeker C."/>
            <person name="Pinto D."/>
            <person name="Vollmers J."/>
            <person name="Rivas-Marin E."/>
            <person name="Kohn T."/>
            <person name="Peeters S.H."/>
            <person name="Heuer A."/>
            <person name="Rast P."/>
            <person name="Oberbeckmann S."/>
            <person name="Bunk B."/>
            <person name="Jeske O."/>
            <person name="Meyerdierks A."/>
            <person name="Storesund J.E."/>
            <person name="Kallscheuer N."/>
            <person name="Luecker S."/>
            <person name="Lage O.M."/>
            <person name="Pohl T."/>
            <person name="Merkel B.J."/>
            <person name="Hornburger P."/>
            <person name="Mueller R.-W."/>
            <person name="Bruemmer F."/>
            <person name="Labrenz M."/>
            <person name="Spormann A.M."/>
            <person name="Op den Camp H."/>
            <person name="Overmann J."/>
            <person name="Amann R."/>
            <person name="Jetten M.S.M."/>
            <person name="Mascher T."/>
            <person name="Medema M.H."/>
            <person name="Devos D.P."/>
            <person name="Kaster A.-K."/>
            <person name="Ovreas L."/>
            <person name="Rohde M."/>
            <person name="Galperin M.Y."/>
            <person name="Jogler C."/>
        </authorList>
    </citation>
    <scope>NUCLEOTIDE SEQUENCE [LARGE SCALE GENOMIC DNA]</scope>
    <source>
        <strain evidence="2 3">CA12</strain>
    </source>
</reference>
<dbReference type="KEGG" id="acaf:CA12_14650"/>
<gene>
    <name evidence="2" type="ORF">CA12_14650</name>
</gene>
<keyword evidence="3" id="KW-1185">Reference proteome</keyword>
<keyword evidence="1" id="KW-0812">Transmembrane</keyword>